<name>A0A9R1XWW7_LACSA</name>
<protein>
    <submittedName>
        <fullName evidence="1">Uncharacterized protein</fullName>
    </submittedName>
</protein>
<keyword evidence="2" id="KW-1185">Reference proteome</keyword>
<dbReference type="EMBL" id="NBSK02000002">
    <property type="protein sequence ID" value="KAJ0223172.1"/>
    <property type="molecule type" value="Genomic_DNA"/>
</dbReference>
<gene>
    <name evidence="1" type="ORF">LSAT_V11C200063120</name>
</gene>
<dbReference type="AlphaFoldDB" id="A0A9R1XWW7"/>
<proteinExistence type="predicted"/>
<organism evidence="1 2">
    <name type="scientific">Lactuca sativa</name>
    <name type="common">Garden lettuce</name>
    <dbReference type="NCBI Taxonomy" id="4236"/>
    <lineage>
        <taxon>Eukaryota</taxon>
        <taxon>Viridiplantae</taxon>
        <taxon>Streptophyta</taxon>
        <taxon>Embryophyta</taxon>
        <taxon>Tracheophyta</taxon>
        <taxon>Spermatophyta</taxon>
        <taxon>Magnoliopsida</taxon>
        <taxon>eudicotyledons</taxon>
        <taxon>Gunneridae</taxon>
        <taxon>Pentapetalae</taxon>
        <taxon>asterids</taxon>
        <taxon>campanulids</taxon>
        <taxon>Asterales</taxon>
        <taxon>Asteraceae</taxon>
        <taxon>Cichorioideae</taxon>
        <taxon>Cichorieae</taxon>
        <taxon>Lactucinae</taxon>
        <taxon>Lactuca</taxon>
    </lineage>
</organism>
<accession>A0A9R1XWW7</accession>
<dbReference type="Proteomes" id="UP000235145">
    <property type="component" value="Unassembled WGS sequence"/>
</dbReference>
<reference evidence="1 2" key="1">
    <citation type="journal article" date="2017" name="Nat. Commun.">
        <title>Genome assembly with in vitro proximity ligation data and whole-genome triplication in lettuce.</title>
        <authorList>
            <person name="Reyes-Chin-Wo S."/>
            <person name="Wang Z."/>
            <person name="Yang X."/>
            <person name="Kozik A."/>
            <person name="Arikit S."/>
            <person name="Song C."/>
            <person name="Xia L."/>
            <person name="Froenicke L."/>
            <person name="Lavelle D.O."/>
            <person name="Truco M.J."/>
            <person name="Xia R."/>
            <person name="Zhu S."/>
            <person name="Xu C."/>
            <person name="Xu H."/>
            <person name="Xu X."/>
            <person name="Cox K."/>
            <person name="Korf I."/>
            <person name="Meyers B.C."/>
            <person name="Michelmore R.W."/>
        </authorList>
    </citation>
    <scope>NUCLEOTIDE SEQUENCE [LARGE SCALE GENOMIC DNA]</scope>
    <source>
        <strain evidence="2">cv. Salinas</strain>
        <tissue evidence="1">Seedlings</tissue>
    </source>
</reference>
<evidence type="ECO:0000313" key="1">
    <source>
        <dbReference type="EMBL" id="KAJ0223172.1"/>
    </source>
</evidence>
<evidence type="ECO:0000313" key="2">
    <source>
        <dbReference type="Proteomes" id="UP000235145"/>
    </source>
</evidence>
<sequence length="135" mass="15703">MVPVDLYILLHTTSFTFSLSPSLLLTGHFHRLRITSNTASLLQPHFFNTSLLLHSPPLSFVLYLSRRVGLPDCYPLISDRLIRIHQETQKASLCFYYLAPFKITRKIKLGRPAQNKNIYIRDSLRCQGLNFKDRR</sequence>
<comment type="caution">
    <text evidence="1">The sequence shown here is derived from an EMBL/GenBank/DDBJ whole genome shotgun (WGS) entry which is preliminary data.</text>
</comment>